<sequence length="194" mass="22521">MLVEIPDLGAFFIIAILFFGGGFTLYLFSRLRSGRAPESVTPSSFDRLDYYEKQIIDMKIRLDAMDLDEPDFVEKSTLEKIEYELPKKPRRRNQESRPLAQKLPQPSRIPNMSFQDSVEHVLKLITQKPMTSRDIEMTFGSRSREHVSRLMKKLFEDGLVYRDTASRPYLYTITDQGMDKINSKENTILTVSQA</sequence>
<organism evidence="3">
    <name type="scientific">marine metagenome</name>
    <dbReference type="NCBI Taxonomy" id="408172"/>
    <lineage>
        <taxon>unclassified sequences</taxon>
        <taxon>metagenomes</taxon>
        <taxon>ecological metagenomes</taxon>
    </lineage>
</organism>
<evidence type="ECO:0000313" key="3">
    <source>
        <dbReference type="EMBL" id="SVA80556.1"/>
    </source>
</evidence>
<evidence type="ECO:0000256" key="2">
    <source>
        <dbReference type="SAM" id="Phobius"/>
    </source>
</evidence>
<dbReference type="SUPFAM" id="SSF46785">
    <property type="entry name" value="Winged helix' DNA-binding domain"/>
    <property type="match status" value="1"/>
</dbReference>
<dbReference type="EMBL" id="UINC01019070">
    <property type="protein sequence ID" value="SVA80556.1"/>
    <property type="molecule type" value="Genomic_DNA"/>
</dbReference>
<keyword evidence="2" id="KW-0812">Transmembrane</keyword>
<feature type="compositionally biased region" description="Basic and acidic residues" evidence="1">
    <location>
        <begin position="86"/>
        <end position="95"/>
    </location>
</feature>
<feature type="transmembrane region" description="Helical" evidence="2">
    <location>
        <begin position="6"/>
        <end position="28"/>
    </location>
</feature>
<evidence type="ECO:0000256" key="1">
    <source>
        <dbReference type="SAM" id="MobiDB-lite"/>
    </source>
</evidence>
<accession>A0A381YU41</accession>
<dbReference type="AlphaFoldDB" id="A0A381YU41"/>
<keyword evidence="2" id="KW-0472">Membrane</keyword>
<reference evidence="3" key="1">
    <citation type="submission" date="2018-05" db="EMBL/GenBank/DDBJ databases">
        <authorList>
            <person name="Lanie J.A."/>
            <person name="Ng W.-L."/>
            <person name="Kazmierczak K.M."/>
            <person name="Andrzejewski T.M."/>
            <person name="Davidsen T.M."/>
            <person name="Wayne K.J."/>
            <person name="Tettelin H."/>
            <person name="Glass J.I."/>
            <person name="Rusch D."/>
            <person name="Podicherti R."/>
            <person name="Tsui H.-C.T."/>
            <person name="Winkler M.E."/>
        </authorList>
    </citation>
    <scope>NUCLEOTIDE SEQUENCE</scope>
</reference>
<dbReference type="InterPro" id="IPR036388">
    <property type="entry name" value="WH-like_DNA-bd_sf"/>
</dbReference>
<evidence type="ECO:0008006" key="4">
    <source>
        <dbReference type="Google" id="ProtNLM"/>
    </source>
</evidence>
<gene>
    <name evidence="3" type="ORF">METZ01_LOCUS133410</name>
</gene>
<name>A0A381YU41_9ZZZZ</name>
<keyword evidence="2" id="KW-1133">Transmembrane helix</keyword>
<dbReference type="Gene3D" id="1.10.10.10">
    <property type="entry name" value="Winged helix-like DNA-binding domain superfamily/Winged helix DNA-binding domain"/>
    <property type="match status" value="1"/>
</dbReference>
<protein>
    <recommendedName>
        <fullName evidence="4">HTH marR-type domain-containing protein</fullName>
    </recommendedName>
</protein>
<dbReference type="InterPro" id="IPR036390">
    <property type="entry name" value="WH_DNA-bd_sf"/>
</dbReference>
<proteinExistence type="predicted"/>
<feature type="region of interest" description="Disordered" evidence="1">
    <location>
        <begin position="86"/>
        <end position="110"/>
    </location>
</feature>